<dbReference type="InterPro" id="IPR052962">
    <property type="entry name" value="AA_Transporter_AGT"/>
</dbReference>
<dbReference type="PIRSF" id="PIRSF006060">
    <property type="entry name" value="AA_transporter"/>
    <property type="match status" value="1"/>
</dbReference>
<dbReference type="Proteomes" id="UP001501821">
    <property type="component" value="Unassembled WGS sequence"/>
</dbReference>
<reference evidence="7" key="1">
    <citation type="journal article" date="2019" name="Int. J. Syst. Evol. Microbiol.">
        <title>The Global Catalogue of Microorganisms (GCM) 10K type strain sequencing project: providing services to taxonomists for standard genome sequencing and annotation.</title>
        <authorList>
            <consortium name="The Broad Institute Genomics Platform"/>
            <consortium name="The Broad Institute Genome Sequencing Center for Infectious Disease"/>
            <person name="Wu L."/>
            <person name="Ma J."/>
        </authorList>
    </citation>
    <scope>NUCLEOTIDE SEQUENCE [LARGE SCALE GENOMIC DNA]</scope>
    <source>
        <strain evidence="7">JCM 16953</strain>
    </source>
</reference>
<dbReference type="PANTHER" id="PTHR47547">
    <property type="match status" value="1"/>
</dbReference>
<feature type="transmembrane region" description="Helical" evidence="5">
    <location>
        <begin position="484"/>
        <end position="501"/>
    </location>
</feature>
<feature type="transmembrane region" description="Helical" evidence="5">
    <location>
        <begin position="302"/>
        <end position="323"/>
    </location>
</feature>
<feature type="transmembrane region" description="Helical" evidence="5">
    <location>
        <begin position="156"/>
        <end position="176"/>
    </location>
</feature>
<dbReference type="PANTHER" id="PTHR47547:SF1">
    <property type="entry name" value="ASPARTATE-PROTON SYMPORTER"/>
    <property type="match status" value="1"/>
</dbReference>
<protein>
    <submittedName>
        <fullName evidence="6">APC family permease</fullName>
    </submittedName>
</protein>
<feature type="transmembrane region" description="Helical" evidence="5">
    <location>
        <begin position="221"/>
        <end position="239"/>
    </location>
</feature>
<evidence type="ECO:0000313" key="6">
    <source>
        <dbReference type="EMBL" id="GAA3807231.1"/>
    </source>
</evidence>
<dbReference type="Pfam" id="PF13520">
    <property type="entry name" value="AA_permease_2"/>
    <property type="match status" value="1"/>
</dbReference>
<dbReference type="InterPro" id="IPR002293">
    <property type="entry name" value="AA/rel_permease1"/>
</dbReference>
<keyword evidence="4 5" id="KW-0472">Membrane</keyword>
<evidence type="ECO:0000313" key="7">
    <source>
        <dbReference type="Proteomes" id="UP001501821"/>
    </source>
</evidence>
<name>A0ABP7HY85_9ACTN</name>
<feature type="transmembrane region" description="Helical" evidence="5">
    <location>
        <begin position="365"/>
        <end position="384"/>
    </location>
</feature>
<comment type="subcellular location">
    <subcellularLocation>
        <location evidence="1">Membrane</location>
        <topology evidence="1">Multi-pass membrane protein</topology>
    </subcellularLocation>
</comment>
<accession>A0ABP7HY85</accession>
<feature type="transmembrane region" description="Helical" evidence="5">
    <location>
        <begin position="57"/>
        <end position="77"/>
    </location>
</feature>
<keyword evidence="2 5" id="KW-0812">Transmembrane</keyword>
<organism evidence="6 7">
    <name type="scientific">Nocardioides panacisoli</name>
    <dbReference type="NCBI Taxonomy" id="627624"/>
    <lineage>
        <taxon>Bacteria</taxon>
        <taxon>Bacillati</taxon>
        <taxon>Actinomycetota</taxon>
        <taxon>Actinomycetes</taxon>
        <taxon>Propionibacteriales</taxon>
        <taxon>Nocardioidaceae</taxon>
        <taxon>Nocardioides</taxon>
    </lineage>
</organism>
<evidence type="ECO:0000256" key="5">
    <source>
        <dbReference type="SAM" id="Phobius"/>
    </source>
</evidence>
<feature type="transmembrane region" description="Helical" evidence="5">
    <location>
        <begin position="260"/>
        <end position="282"/>
    </location>
</feature>
<feature type="transmembrane region" description="Helical" evidence="5">
    <location>
        <begin position="390"/>
        <end position="411"/>
    </location>
</feature>
<gene>
    <name evidence="6" type="ORF">GCM10022242_07710</name>
</gene>
<sequence length="564" mass="60263">MTTTVQDRSSAGGGSTDQPNLRRHVGIIGLLFASVGSIIGSGWLFGALNASTQAGPAAIISWALGGVMILLIALVYAELGTMFPLSGGVVRYPHMSFGSFASYTSGWITWVAVATTAPIEVEGALQYATKYAPFTTEHCLSACNSDAPVVVHSLTALGYAVATVLMAVFVVVNYFGIRWFARLNNALVWWKLAIITLVIFAFLFSAFHGSNFSSEGFAPKGVHGIFSAIATGGIVFSFLGFRQGIELAGETDNPRRNVPIAVVGSVLITGVIYVALQVAFIGALDPGLLDKGWANLSFTNDFGPLAAVATLLGMGWLATLLYIDAVVSPGDTGLIYTTITSRISYAMARNGNAPKALASTTSRGVPMISLVVTFFVGLIVFLPFPSWQQLVGFITSATVMSFASGPLVLAAMRKQQPDRERPFRLPGGHVIPVLAFWSSNMIVYWSGWDIVWKLMLAVLLGFVLLGVFSLMGQVHLPDLELPSGAAWLLPWLGGVTLVSWLGKYPEPAAGNLAKLNFESSAAAMLVLSVVVYLLAYKFRLSSEQAARHIEDSEEEARVSDEQLD</sequence>
<dbReference type="EMBL" id="BAABAH010000002">
    <property type="protein sequence ID" value="GAA3807231.1"/>
    <property type="molecule type" value="Genomic_DNA"/>
</dbReference>
<evidence type="ECO:0000256" key="4">
    <source>
        <dbReference type="ARBA" id="ARBA00023136"/>
    </source>
</evidence>
<feature type="transmembrane region" description="Helical" evidence="5">
    <location>
        <begin position="188"/>
        <end position="209"/>
    </location>
</feature>
<comment type="caution">
    <text evidence="6">The sequence shown here is derived from an EMBL/GenBank/DDBJ whole genome shotgun (WGS) entry which is preliminary data.</text>
</comment>
<keyword evidence="7" id="KW-1185">Reference proteome</keyword>
<evidence type="ECO:0000256" key="3">
    <source>
        <dbReference type="ARBA" id="ARBA00022989"/>
    </source>
</evidence>
<feature type="transmembrane region" description="Helical" evidence="5">
    <location>
        <begin position="423"/>
        <end position="444"/>
    </location>
</feature>
<evidence type="ECO:0000256" key="2">
    <source>
        <dbReference type="ARBA" id="ARBA00022692"/>
    </source>
</evidence>
<evidence type="ECO:0000256" key="1">
    <source>
        <dbReference type="ARBA" id="ARBA00004141"/>
    </source>
</evidence>
<dbReference type="RefSeq" id="WP_344772482.1">
    <property type="nucleotide sequence ID" value="NZ_BAABAH010000002.1"/>
</dbReference>
<feature type="transmembrane region" description="Helical" evidence="5">
    <location>
        <begin position="25"/>
        <end position="45"/>
    </location>
</feature>
<keyword evidence="3 5" id="KW-1133">Transmembrane helix</keyword>
<dbReference type="Gene3D" id="1.20.1740.10">
    <property type="entry name" value="Amino acid/polyamine transporter I"/>
    <property type="match status" value="1"/>
</dbReference>
<feature type="transmembrane region" description="Helical" evidence="5">
    <location>
        <begin position="450"/>
        <end position="472"/>
    </location>
</feature>
<feature type="transmembrane region" description="Helical" evidence="5">
    <location>
        <begin position="521"/>
        <end position="538"/>
    </location>
</feature>
<proteinExistence type="predicted"/>